<dbReference type="STRING" id="1005944.SAMN05192576_2009"/>
<dbReference type="PANTHER" id="PTHR36151:SF3">
    <property type="entry name" value="ER-BOUND OXYGENASE MPAB_MPAB'_RUBBER OXYGENASE CATALYTIC DOMAIN-CONTAINING PROTEIN"/>
    <property type="match status" value="1"/>
</dbReference>
<dbReference type="EMBL" id="FNIC01000002">
    <property type="protein sequence ID" value="SDN31702.1"/>
    <property type="molecule type" value="Genomic_DNA"/>
</dbReference>
<sequence>MVALRHENPVPSDASSAAEGAFGLDEFVAEQMLMLGAGSTVMYQLAMKGVGLGVAEHSTTLRRPIDRLRTTLTYVFVMVLGSEQEKKDVARLVNRMHATVRSPGRYTAFDPDLQLWVAATLARNGETLYEKVFGPMDPATRERCYREAWIFGTALQVTPEMWPQTRAEFETYWEESLGRLEPDPAVQCYVKQLLSTDGAPLLMRAAVPLQSLMTRGNLDPHTREILALPWSRRDQVVYDLFWKVFPPVYRLVPRRLRQLHAHLILRDMRRRMRRGKRVI</sequence>
<dbReference type="AlphaFoldDB" id="A0A1H0ADK4"/>
<dbReference type="GO" id="GO:0016491">
    <property type="term" value="F:oxidoreductase activity"/>
    <property type="evidence" value="ECO:0007669"/>
    <property type="project" value="InterPro"/>
</dbReference>
<dbReference type="PANTHER" id="PTHR36151">
    <property type="entry name" value="BLR2777 PROTEIN"/>
    <property type="match status" value="1"/>
</dbReference>
<dbReference type="Proteomes" id="UP000199004">
    <property type="component" value="Unassembled WGS sequence"/>
</dbReference>
<protein>
    <submittedName>
        <fullName evidence="2">Uncharacterized conserved protein, DUF2236 family</fullName>
    </submittedName>
</protein>
<dbReference type="RefSeq" id="WP_218029425.1">
    <property type="nucleotide sequence ID" value="NZ_BKAE01000011.1"/>
</dbReference>
<name>A0A1H0ADK4_9ACTN</name>
<gene>
    <name evidence="2" type="ORF">SAMN05192576_2009</name>
</gene>
<proteinExistence type="predicted"/>
<reference evidence="2 3" key="1">
    <citation type="submission" date="2016-10" db="EMBL/GenBank/DDBJ databases">
        <authorList>
            <person name="de Groot N.N."/>
        </authorList>
    </citation>
    <scope>NUCLEOTIDE SEQUENCE [LARGE SCALE GENOMIC DNA]</scope>
    <source>
        <strain evidence="2 3">CGMCC 1.11147</strain>
    </source>
</reference>
<organism evidence="2 3">
    <name type="scientific">Nocardioides szechwanensis</name>
    <dbReference type="NCBI Taxonomy" id="1005944"/>
    <lineage>
        <taxon>Bacteria</taxon>
        <taxon>Bacillati</taxon>
        <taxon>Actinomycetota</taxon>
        <taxon>Actinomycetes</taxon>
        <taxon>Propionibacteriales</taxon>
        <taxon>Nocardioidaceae</taxon>
        <taxon>Nocardioides</taxon>
    </lineage>
</organism>
<feature type="domain" description="ER-bound oxygenase mpaB/mpaB'/Rubber oxygenase catalytic" evidence="1">
    <location>
        <begin position="30"/>
        <end position="244"/>
    </location>
</feature>
<dbReference type="Pfam" id="PF09995">
    <property type="entry name" value="MPAB_Lcp_cat"/>
    <property type="match status" value="1"/>
</dbReference>
<evidence type="ECO:0000259" key="1">
    <source>
        <dbReference type="Pfam" id="PF09995"/>
    </source>
</evidence>
<dbReference type="InterPro" id="IPR018713">
    <property type="entry name" value="MPAB/Lcp_cat_dom"/>
</dbReference>
<keyword evidence="3" id="KW-1185">Reference proteome</keyword>
<evidence type="ECO:0000313" key="2">
    <source>
        <dbReference type="EMBL" id="SDN31702.1"/>
    </source>
</evidence>
<accession>A0A1H0ADK4</accession>
<evidence type="ECO:0000313" key="3">
    <source>
        <dbReference type="Proteomes" id="UP000199004"/>
    </source>
</evidence>